<name>A0A0F9GMA3_9ZZZZ</name>
<evidence type="ECO:0000313" key="2">
    <source>
        <dbReference type="EMBL" id="KKL70550.1"/>
    </source>
</evidence>
<feature type="transmembrane region" description="Helical" evidence="1">
    <location>
        <begin position="24"/>
        <end position="45"/>
    </location>
</feature>
<dbReference type="AlphaFoldDB" id="A0A0F9GMA3"/>
<protein>
    <submittedName>
        <fullName evidence="2">Uncharacterized protein</fullName>
    </submittedName>
</protein>
<keyword evidence="1" id="KW-1133">Transmembrane helix</keyword>
<reference evidence="2" key="1">
    <citation type="journal article" date="2015" name="Nature">
        <title>Complex archaea that bridge the gap between prokaryotes and eukaryotes.</title>
        <authorList>
            <person name="Spang A."/>
            <person name="Saw J.H."/>
            <person name="Jorgensen S.L."/>
            <person name="Zaremba-Niedzwiedzka K."/>
            <person name="Martijn J."/>
            <person name="Lind A.E."/>
            <person name="van Eijk R."/>
            <person name="Schleper C."/>
            <person name="Guy L."/>
            <person name="Ettema T.J."/>
        </authorList>
    </citation>
    <scope>NUCLEOTIDE SEQUENCE</scope>
</reference>
<keyword evidence="1" id="KW-0472">Membrane</keyword>
<comment type="caution">
    <text evidence="2">The sequence shown here is derived from an EMBL/GenBank/DDBJ whole genome shotgun (WGS) entry which is preliminary data.</text>
</comment>
<accession>A0A0F9GMA3</accession>
<dbReference type="EMBL" id="LAZR01025863">
    <property type="protein sequence ID" value="KKL70550.1"/>
    <property type="molecule type" value="Genomic_DNA"/>
</dbReference>
<evidence type="ECO:0000256" key="1">
    <source>
        <dbReference type="SAM" id="Phobius"/>
    </source>
</evidence>
<proteinExistence type="predicted"/>
<sequence length="51" mass="5673">MITLSVGFVAYLLAKVGMMWEGVVVWMIFTSAMDAGLIVFAIYCFSGKEFK</sequence>
<organism evidence="2">
    <name type="scientific">marine sediment metagenome</name>
    <dbReference type="NCBI Taxonomy" id="412755"/>
    <lineage>
        <taxon>unclassified sequences</taxon>
        <taxon>metagenomes</taxon>
        <taxon>ecological metagenomes</taxon>
    </lineage>
</organism>
<gene>
    <name evidence="2" type="ORF">LCGC14_2103820</name>
</gene>
<keyword evidence="1" id="KW-0812">Transmembrane</keyword>